<dbReference type="InterPro" id="IPR025159">
    <property type="entry name" value="AbiEi_N"/>
</dbReference>
<dbReference type="RefSeq" id="WP_130492049.1">
    <property type="nucleotide sequence ID" value="NZ_SGXD01000002.1"/>
</dbReference>
<protein>
    <recommendedName>
        <fullName evidence="1">AbiEi antitoxin N-terminal domain-containing protein</fullName>
    </recommendedName>
</protein>
<dbReference type="Pfam" id="PF13338">
    <property type="entry name" value="AbiEi_4"/>
    <property type="match status" value="1"/>
</dbReference>
<dbReference type="Gene3D" id="3.40.960.10">
    <property type="entry name" value="VSR Endonuclease"/>
    <property type="match status" value="1"/>
</dbReference>
<organism evidence="2 3">
    <name type="scientific">Motilibacter rhizosphaerae</name>
    <dbReference type="NCBI Taxonomy" id="598652"/>
    <lineage>
        <taxon>Bacteria</taxon>
        <taxon>Bacillati</taxon>
        <taxon>Actinomycetota</taxon>
        <taxon>Actinomycetes</taxon>
        <taxon>Motilibacterales</taxon>
        <taxon>Motilibacteraceae</taxon>
        <taxon>Motilibacter</taxon>
    </lineage>
</organism>
<name>A0A4Q7NRB0_9ACTN</name>
<dbReference type="AlphaFoldDB" id="A0A4Q7NRB0"/>
<keyword evidence="3" id="KW-1185">Reference proteome</keyword>
<evidence type="ECO:0000313" key="2">
    <source>
        <dbReference type="EMBL" id="RZS89434.1"/>
    </source>
</evidence>
<sequence>MRPFTTAQFLQHGSYEELRRRVRDGDVRRVTKGVYLPAGAPDDIVTRLQVAALVLPEGGVLARRGAAWAYGIDARPPGTEREALVLEVAVPRGVQPVRRAGLRCFVEDLAAGDVHRLDGVPVTTPLRTAADLARWLPRPDALAALDALSRSGALDRTGLARELDRWTGYAHVRQARELAALVEPRSESWGESTTRLRLHDAGFPAPAAQVEVIVGRRRFRLDLAWTRLRKALEYDGQEWHSSAKQRRRDEERRRLLGSVGWEVAVVTKEHVLGRGRHFEEVVARLLGVVPERLAS</sequence>
<reference evidence="2 3" key="1">
    <citation type="submission" date="2019-02" db="EMBL/GenBank/DDBJ databases">
        <title>Genomic Encyclopedia of Type Strains, Phase IV (KMG-IV): sequencing the most valuable type-strain genomes for metagenomic binning, comparative biology and taxonomic classification.</title>
        <authorList>
            <person name="Goeker M."/>
        </authorList>
    </citation>
    <scope>NUCLEOTIDE SEQUENCE [LARGE SCALE GENOMIC DNA]</scope>
    <source>
        <strain evidence="2 3">DSM 45622</strain>
    </source>
</reference>
<dbReference type="Proteomes" id="UP000293638">
    <property type="component" value="Unassembled WGS sequence"/>
</dbReference>
<evidence type="ECO:0000313" key="3">
    <source>
        <dbReference type="Proteomes" id="UP000293638"/>
    </source>
</evidence>
<gene>
    <name evidence="2" type="ORF">EV189_1197</name>
</gene>
<dbReference type="EMBL" id="SGXD01000002">
    <property type="protein sequence ID" value="RZS89434.1"/>
    <property type="molecule type" value="Genomic_DNA"/>
</dbReference>
<dbReference type="SUPFAM" id="SSF52980">
    <property type="entry name" value="Restriction endonuclease-like"/>
    <property type="match status" value="1"/>
</dbReference>
<dbReference type="InterPro" id="IPR011335">
    <property type="entry name" value="Restrct_endonuc-II-like"/>
</dbReference>
<evidence type="ECO:0000259" key="1">
    <source>
        <dbReference type="Pfam" id="PF13338"/>
    </source>
</evidence>
<dbReference type="OrthoDB" id="3173471at2"/>
<accession>A0A4Q7NRB0</accession>
<proteinExistence type="predicted"/>
<feature type="domain" description="AbiEi antitoxin N-terminal" evidence="1">
    <location>
        <begin position="3"/>
        <end position="37"/>
    </location>
</feature>
<comment type="caution">
    <text evidence="2">The sequence shown here is derived from an EMBL/GenBank/DDBJ whole genome shotgun (WGS) entry which is preliminary data.</text>
</comment>